<evidence type="ECO:0000256" key="1">
    <source>
        <dbReference type="ARBA" id="ARBA00012997"/>
    </source>
</evidence>
<dbReference type="Proteomes" id="UP000001819">
    <property type="component" value="Chromosome 2"/>
</dbReference>
<accession>A0A6I8VPX5</accession>
<proteinExistence type="inferred from homology"/>
<feature type="compositionally biased region" description="Basic and acidic residues" evidence="4">
    <location>
        <begin position="555"/>
        <end position="572"/>
    </location>
</feature>
<dbReference type="Gene3D" id="3.60.10.10">
    <property type="entry name" value="Endonuclease/exonuclease/phosphatase"/>
    <property type="match status" value="1"/>
</dbReference>
<dbReference type="AlphaFoldDB" id="A0A6I8VPX5"/>
<protein>
    <recommendedName>
        <fullName evidence="1">inositol-polyphosphate 5-phosphatase</fullName>
        <ecNumber evidence="1">3.1.3.56</ecNumber>
    </recommendedName>
</protein>
<keyword evidence="6" id="KW-1185">Reference proteome</keyword>
<dbReference type="InterPro" id="IPR036691">
    <property type="entry name" value="Endo/exonu/phosph_ase_sf"/>
</dbReference>
<keyword evidence="2" id="KW-0378">Hydrolase</keyword>
<dbReference type="ExpressionAtlas" id="A0A6I8VPX5">
    <property type="expression patterns" value="baseline"/>
</dbReference>
<feature type="domain" description="Inositol polyphosphate-related phosphatase" evidence="5">
    <location>
        <begin position="3"/>
        <end position="388"/>
    </location>
</feature>
<evidence type="ECO:0000256" key="2">
    <source>
        <dbReference type="ARBA" id="ARBA00022801"/>
    </source>
</evidence>
<gene>
    <name evidence="7" type="primary">5PtaseI</name>
</gene>
<dbReference type="InterPro" id="IPR039737">
    <property type="entry name" value="INPP5A"/>
</dbReference>
<evidence type="ECO:0000256" key="3">
    <source>
        <dbReference type="ARBA" id="ARBA00023599"/>
    </source>
</evidence>
<dbReference type="GO" id="GO:0046856">
    <property type="term" value="P:phosphatidylinositol dephosphorylation"/>
    <property type="evidence" value="ECO:0007669"/>
    <property type="project" value="InterPro"/>
</dbReference>
<dbReference type="InParanoid" id="A0A6I8VPX5"/>
<evidence type="ECO:0000256" key="4">
    <source>
        <dbReference type="SAM" id="MobiDB-lite"/>
    </source>
</evidence>
<reference evidence="6" key="1">
    <citation type="submission" date="2024-06" db="UniProtKB">
        <authorList>
            <consortium name="RefSeq"/>
        </authorList>
    </citation>
    <scope>NUCLEOTIDE SEQUENCE [LARGE SCALE GENOMIC DNA]</scope>
    <source>
        <strain evidence="6">MV2-25</strain>
    </source>
</reference>
<evidence type="ECO:0000313" key="7">
    <source>
        <dbReference type="RefSeq" id="XP_033233101.1"/>
    </source>
</evidence>
<dbReference type="FunCoup" id="A0A6I8VPX5">
    <property type="interactions" value="288"/>
</dbReference>
<dbReference type="Pfam" id="PF22669">
    <property type="entry name" value="Exo_endo_phos2"/>
    <property type="match status" value="1"/>
</dbReference>
<evidence type="ECO:0000313" key="6">
    <source>
        <dbReference type="Proteomes" id="UP000001819"/>
    </source>
</evidence>
<dbReference type="EC" id="3.1.3.56" evidence="1"/>
<dbReference type="PANTHER" id="PTHR12997:SF2">
    <property type="entry name" value="INOSITOL POLYPHOSPHATE-5-PHOSPHATASE A"/>
    <property type="match status" value="1"/>
</dbReference>
<dbReference type="GO" id="GO:0004445">
    <property type="term" value="F:inositol-polyphosphate 5-phosphatase activity"/>
    <property type="evidence" value="ECO:0007669"/>
    <property type="project" value="UniProtKB-EC"/>
</dbReference>
<dbReference type="SUPFAM" id="SSF56219">
    <property type="entry name" value="DNase I-like"/>
    <property type="match status" value="1"/>
</dbReference>
<organism evidence="6 7">
    <name type="scientific">Drosophila pseudoobscura pseudoobscura</name>
    <name type="common">Fruit fly</name>
    <dbReference type="NCBI Taxonomy" id="46245"/>
    <lineage>
        <taxon>Eukaryota</taxon>
        <taxon>Metazoa</taxon>
        <taxon>Ecdysozoa</taxon>
        <taxon>Arthropoda</taxon>
        <taxon>Hexapoda</taxon>
        <taxon>Insecta</taxon>
        <taxon>Pterygota</taxon>
        <taxon>Neoptera</taxon>
        <taxon>Endopterygota</taxon>
        <taxon>Diptera</taxon>
        <taxon>Brachycera</taxon>
        <taxon>Muscomorpha</taxon>
        <taxon>Ephydroidea</taxon>
        <taxon>Drosophilidae</taxon>
        <taxon>Drosophila</taxon>
        <taxon>Sophophora</taxon>
    </lineage>
</organism>
<name>A0A6I8VPX5_DROPS</name>
<evidence type="ECO:0000259" key="5">
    <source>
        <dbReference type="SMART" id="SM00128"/>
    </source>
</evidence>
<sequence>MDVHTKVLLVTANVGSLFEDPEGLLQTWLHEFLSKVSYIQPKFLALHLQEVGGKTYEKSMEHVQEFIRCLCDDSVMAAYLSVHAYLDEDFKSAEHFTALGNLYFAHIDIVSLKIWNFLTHNWEEQIQKDKHIYCGNIETIATKEKSKFPQNYFPECKWSRKGFMRTRWEINGTVIDLVNIHLFHDASNLVACESFPSVYCKTRRRALVHTIERFHSDEKNGSVPYFLFGDFNFRCDTDGVVKELTKNLNPYRADDTRIENNKVHYRNSIGDTVLTIGKKEFSHVDHKLKFKEDWLKKYDRELEPLKDTLDEYPINFCPTYPFEEDPHMPMDYMSTRCPAWCDRILMSPQIKEMVVIDEWKYGMIGESACMGDHKPIYLSVRLKANKGTCRSCVCTYTQTYAKSENFPTSPLPAVRNICPYSNKLFLEVLCECKNIPSSAKLTNVTDVRNVFESLKVSQSEHKEGITPSNIPNITINVIDSDNVCLCLCAQLPSTILQFDDQMEKTEELNCVMCRNIGKIQTTAYQHKLFSERLLLPQDTIISTIDHQHLNTDIEHVHDDPYTPESNESHSPHPEMTSGCTSISNRIRNPFDPTLSQDRYFEIKNTELDPSDSEKLAISRNFDSEKQPRGTVPPDQLKSRLENLQKLSIRSLGRDDTFVRNGDVENVNNVCSSAYPSRTRRNSIVIPMCCSAHIPYVPESLKVLGHEALNDDSLWMEQSNTDTCCSSNSLVANTHYIRMKPVSTSPSEDMKDKNGILSCKNEDCKSLDNDNALLLKETTV</sequence>
<reference evidence="7" key="2">
    <citation type="submission" date="2025-08" db="UniProtKB">
        <authorList>
            <consortium name="RefSeq"/>
        </authorList>
    </citation>
    <scope>IDENTIFICATION</scope>
    <source>
        <strain evidence="7">MV-25-SWS-2005</strain>
        <tissue evidence="7">Whole body</tissue>
    </source>
</reference>
<feature type="compositionally biased region" description="Polar residues" evidence="4">
    <location>
        <begin position="577"/>
        <end position="586"/>
    </location>
</feature>
<dbReference type="RefSeq" id="XP_033233101.1">
    <property type="nucleotide sequence ID" value="XM_033377210.1"/>
</dbReference>
<comment type="similarity">
    <text evidence="3">Belongs to the inositol 1,4,5-trisphosphate 5-phosphatase type I family.</text>
</comment>
<dbReference type="PANTHER" id="PTHR12997">
    <property type="entry name" value="TYPE I INOSITOL-1,4,5-TRISPHOSPHATE 5-PHOSPHATASE"/>
    <property type="match status" value="1"/>
</dbReference>
<feature type="region of interest" description="Disordered" evidence="4">
    <location>
        <begin position="555"/>
        <end position="587"/>
    </location>
</feature>
<dbReference type="SMART" id="SM00128">
    <property type="entry name" value="IPPc"/>
    <property type="match status" value="1"/>
</dbReference>
<dbReference type="InterPro" id="IPR000300">
    <property type="entry name" value="IPPc"/>
</dbReference>